<organism evidence="11 12">
    <name type="scientific">Intestinimonas massiliensis</name>
    <name type="common">ex Afouda et al. 2020</name>
    <dbReference type="NCBI Taxonomy" id="1673721"/>
    <lineage>
        <taxon>Bacteria</taxon>
        <taxon>Bacillati</taxon>
        <taxon>Bacillota</taxon>
        <taxon>Clostridia</taxon>
        <taxon>Eubacteriales</taxon>
        <taxon>Intestinimonas</taxon>
    </lineage>
</organism>
<dbReference type="AlphaFoldDB" id="A0AAW5JKG8"/>
<accession>A0AAW5JKG8</accession>
<evidence type="ECO:0000256" key="8">
    <source>
        <dbReference type="ARBA" id="ARBA00023306"/>
    </source>
</evidence>
<keyword evidence="5 9" id="KW-0812">Transmembrane</keyword>
<comment type="caution">
    <text evidence="11">The sequence shown here is derived from an EMBL/GenBank/DDBJ whole genome shotgun (WGS) entry which is preliminary data.</text>
</comment>
<name>A0AAW5JKG8_9FIRM</name>
<keyword evidence="2" id="KW-1003">Cell membrane</keyword>
<protein>
    <submittedName>
        <fullName evidence="11">FtsQ-type POTRA domain-containing protein</fullName>
    </submittedName>
</protein>
<keyword evidence="4" id="KW-0132">Cell division</keyword>
<feature type="transmembrane region" description="Helical" evidence="9">
    <location>
        <begin position="20"/>
        <end position="41"/>
    </location>
</feature>
<reference evidence="11" key="1">
    <citation type="submission" date="2022-06" db="EMBL/GenBank/DDBJ databases">
        <title>Isolation of gut microbiota from human fecal samples.</title>
        <authorList>
            <person name="Pamer E.G."/>
            <person name="Barat B."/>
            <person name="Waligurski E."/>
            <person name="Medina S."/>
            <person name="Paddock L."/>
            <person name="Mostad J."/>
        </authorList>
    </citation>
    <scope>NUCLEOTIDE SEQUENCE</scope>
    <source>
        <strain evidence="11">DFI.9.91</strain>
    </source>
</reference>
<evidence type="ECO:0000256" key="3">
    <source>
        <dbReference type="ARBA" id="ARBA00022519"/>
    </source>
</evidence>
<dbReference type="EMBL" id="JANFYS010000016">
    <property type="protein sequence ID" value="MCQ4770571.1"/>
    <property type="molecule type" value="Genomic_DNA"/>
</dbReference>
<evidence type="ECO:0000256" key="4">
    <source>
        <dbReference type="ARBA" id="ARBA00022618"/>
    </source>
</evidence>
<evidence type="ECO:0000259" key="10">
    <source>
        <dbReference type="PROSITE" id="PS51779"/>
    </source>
</evidence>
<dbReference type="Proteomes" id="UP001204562">
    <property type="component" value="Unassembled WGS sequence"/>
</dbReference>
<comment type="subcellular location">
    <subcellularLocation>
        <location evidence="1">Membrane</location>
    </subcellularLocation>
</comment>
<dbReference type="GO" id="GO:0016020">
    <property type="term" value="C:membrane"/>
    <property type="evidence" value="ECO:0007669"/>
    <property type="project" value="UniProtKB-SubCell"/>
</dbReference>
<keyword evidence="6 9" id="KW-1133">Transmembrane helix</keyword>
<feature type="domain" description="POTRA" evidence="10">
    <location>
        <begin position="41"/>
        <end position="110"/>
    </location>
</feature>
<evidence type="ECO:0000256" key="7">
    <source>
        <dbReference type="ARBA" id="ARBA00023136"/>
    </source>
</evidence>
<dbReference type="InterPro" id="IPR026579">
    <property type="entry name" value="FtsQ"/>
</dbReference>
<evidence type="ECO:0000256" key="1">
    <source>
        <dbReference type="ARBA" id="ARBA00004370"/>
    </source>
</evidence>
<dbReference type="InterPro" id="IPR013685">
    <property type="entry name" value="POTRA_FtsQ_type"/>
</dbReference>
<proteinExistence type="predicted"/>
<dbReference type="InterPro" id="IPR034746">
    <property type="entry name" value="POTRA"/>
</dbReference>
<keyword evidence="7 9" id="KW-0472">Membrane</keyword>
<dbReference type="PROSITE" id="PS51779">
    <property type="entry name" value="POTRA"/>
    <property type="match status" value="1"/>
</dbReference>
<gene>
    <name evidence="11" type="ORF">NE579_08855</name>
</gene>
<dbReference type="PANTHER" id="PTHR35851:SF1">
    <property type="entry name" value="CELL DIVISION PROTEIN FTSQ"/>
    <property type="match status" value="1"/>
</dbReference>
<dbReference type="InterPro" id="IPR005548">
    <property type="entry name" value="Cell_div_FtsQ/DivIB_C"/>
</dbReference>
<dbReference type="Pfam" id="PF08478">
    <property type="entry name" value="POTRA_1"/>
    <property type="match status" value="1"/>
</dbReference>
<dbReference type="Gene3D" id="3.10.20.310">
    <property type="entry name" value="membrane protein fhac"/>
    <property type="match status" value="1"/>
</dbReference>
<sequence>MAARRSSKRTRRRRGRFGFLYKALSLVLILAAIVAGCIVFFRVNDVAVSGESKYTAQEIIDVTGVQQGDNLLLLPRNQIVKRILTQLPYVSNVNLRLSLPDTLLISVTECAPAALVQGGEGWWIIDARGKLLEQVSAPTVRPDLAKVTGVTALLPTAGTKLAVAEEEQTKLSSLTRLLTAMENRAMLGRVGAIDLTAAARLTFLYDGRITVKLPLVDEKVEAKLEGLERAMESIQDNERGTLDLTRDIGERWYFDPE</sequence>
<evidence type="ECO:0000256" key="6">
    <source>
        <dbReference type="ARBA" id="ARBA00022989"/>
    </source>
</evidence>
<evidence type="ECO:0000256" key="5">
    <source>
        <dbReference type="ARBA" id="ARBA00022692"/>
    </source>
</evidence>
<evidence type="ECO:0000256" key="2">
    <source>
        <dbReference type="ARBA" id="ARBA00022475"/>
    </source>
</evidence>
<evidence type="ECO:0000313" key="12">
    <source>
        <dbReference type="Proteomes" id="UP001204562"/>
    </source>
</evidence>
<dbReference type="PANTHER" id="PTHR35851">
    <property type="entry name" value="CELL DIVISION PROTEIN FTSQ"/>
    <property type="match status" value="1"/>
</dbReference>
<dbReference type="Pfam" id="PF03799">
    <property type="entry name" value="FtsQ_DivIB_C"/>
    <property type="match status" value="1"/>
</dbReference>
<dbReference type="RefSeq" id="WP_256303987.1">
    <property type="nucleotide sequence ID" value="NZ_JANFYS010000016.1"/>
</dbReference>
<dbReference type="GO" id="GO:0090529">
    <property type="term" value="P:cell septum assembly"/>
    <property type="evidence" value="ECO:0007669"/>
    <property type="project" value="InterPro"/>
</dbReference>
<keyword evidence="3" id="KW-0997">Cell inner membrane</keyword>
<evidence type="ECO:0000256" key="9">
    <source>
        <dbReference type="SAM" id="Phobius"/>
    </source>
</evidence>
<keyword evidence="8" id="KW-0131">Cell cycle</keyword>
<evidence type="ECO:0000313" key="11">
    <source>
        <dbReference type="EMBL" id="MCQ4770571.1"/>
    </source>
</evidence>